<reference evidence="1" key="1">
    <citation type="submission" date="2018-03" db="EMBL/GenBank/DDBJ databases">
        <authorList>
            <person name="Guldener U."/>
        </authorList>
    </citation>
    <scope>NUCLEOTIDE SEQUENCE</scope>
</reference>
<dbReference type="AlphaFoldDB" id="A0AAE8SQB6"/>
<dbReference type="EMBL" id="ONZP01001244">
    <property type="protein sequence ID" value="SPJ93347.1"/>
    <property type="molecule type" value="Genomic_DNA"/>
</dbReference>
<proteinExistence type="predicted"/>
<dbReference type="Proteomes" id="UP001187734">
    <property type="component" value="Unassembled WGS sequence"/>
</dbReference>
<organism evidence="1 2">
    <name type="scientific">Fusarium torulosum</name>
    <dbReference type="NCBI Taxonomy" id="33205"/>
    <lineage>
        <taxon>Eukaryota</taxon>
        <taxon>Fungi</taxon>
        <taxon>Dikarya</taxon>
        <taxon>Ascomycota</taxon>
        <taxon>Pezizomycotina</taxon>
        <taxon>Sordariomycetes</taxon>
        <taxon>Hypocreomycetidae</taxon>
        <taxon>Hypocreales</taxon>
        <taxon>Nectriaceae</taxon>
        <taxon>Fusarium</taxon>
    </lineage>
</organism>
<gene>
    <name evidence="1" type="ORF">FTOL_13953</name>
</gene>
<sequence length="70" mass="7883">MKGVGYLWDEAQAAKPSRHREDLDRGPMMALSGPRQDYDAVVESHDIPCVTAMEILRSLTHIDEFVSLLL</sequence>
<comment type="caution">
    <text evidence="1">The sequence shown here is derived from an EMBL/GenBank/DDBJ whole genome shotgun (WGS) entry which is preliminary data.</text>
</comment>
<name>A0AAE8SQB6_9HYPO</name>
<evidence type="ECO:0000313" key="2">
    <source>
        <dbReference type="Proteomes" id="UP001187734"/>
    </source>
</evidence>
<protein>
    <submittedName>
        <fullName evidence="1">Uncharacterized protein</fullName>
    </submittedName>
</protein>
<keyword evidence="2" id="KW-1185">Reference proteome</keyword>
<accession>A0AAE8SQB6</accession>
<evidence type="ECO:0000313" key="1">
    <source>
        <dbReference type="EMBL" id="SPJ93347.1"/>
    </source>
</evidence>